<dbReference type="EMBL" id="CAJOBS010000604">
    <property type="protein sequence ID" value="CAF4610152.1"/>
    <property type="molecule type" value="Genomic_DNA"/>
</dbReference>
<feature type="region of interest" description="Disordered" evidence="1">
    <location>
        <begin position="59"/>
        <end position="78"/>
    </location>
</feature>
<dbReference type="Proteomes" id="UP000663825">
    <property type="component" value="Unassembled WGS sequence"/>
</dbReference>
<dbReference type="EMBL" id="CAJNYU010002815">
    <property type="protein sequence ID" value="CAF3604504.1"/>
    <property type="molecule type" value="Genomic_DNA"/>
</dbReference>
<dbReference type="Proteomes" id="UP000663838">
    <property type="component" value="Unassembled WGS sequence"/>
</dbReference>
<evidence type="ECO:0000313" key="7">
    <source>
        <dbReference type="EMBL" id="CAF4200963.1"/>
    </source>
</evidence>
<dbReference type="AlphaFoldDB" id="A0A818BLD5"/>
<evidence type="ECO:0000313" key="9">
    <source>
        <dbReference type="EMBL" id="CAF4274909.1"/>
    </source>
</evidence>
<evidence type="ECO:0000313" key="12">
    <source>
        <dbReference type="Proteomes" id="UP000663825"/>
    </source>
</evidence>
<sequence>MNALNIAKHLLYLTQTEYGSENYATTVDEIFTVERLFEVLKSFKDSYISELYTYDPLEYEDEHDDMTDEEETDDEIDDYNENEYSDIKDHFTLEEMENIIECVDQHSNARFATISHRFMKINSINYITRFTKYIEKNGTRLEKLKQIKEFMLNEFYLKRTIEKEAVHDAGLELCVIQNARELN</sequence>
<dbReference type="Proteomes" id="UP000663873">
    <property type="component" value="Unassembled WGS sequence"/>
</dbReference>
<name>A0A818BLD5_9BILA</name>
<gene>
    <name evidence="5" type="ORF">FME351_LOCUS22126</name>
    <name evidence="6" type="ORF">GRG538_LOCUS30128</name>
    <name evidence="8" type="ORF">HFQ381_LOCUS11115</name>
    <name evidence="2" type="ORF">KIK155_LOCUS3763</name>
    <name evidence="4" type="ORF">LUA448_LOCUS23238</name>
    <name evidence="10" type="ORF">QYT958_LOCUS9319</name>
    <name evidence="3" type="ORF">TIS948_LOCUS29365</name>
    <name evidence="11" type="ORF">TOA249_LOCUS11226</name>
    <name evidence="9" type="ORF">TSG867_LOCUS4587</name>
    <name evidence="7" type="ORF">UJA718_LOCUS6550</name>
</gene>
<evidence type="ECO:0000256" key="1">
    <source>
        <dbReference type="SAM" id="MobiDB-lite"/>
    </source>
</evidence>
<evidence type="ECO:0000313" key="13">
    <source>
        <dbReference type="Proteomes" id="UP000663873"/>
    </source>
</evidence>
<dbReference type="OrthoDB" id="10036923at2759"/>
<dbReference type="EMBL" id="CAJOBQ010000150">
    <property type="protein sequence ID" value="CAF4274909.1"/>
    <property type="molecule type" value="Genomic_DNA"/>
</dbReference>
<dbReference type="Proteomes" id="UP000663848">
    <property type="component" value="Unassembled WGS sequence"/>
</dbReference>
<dbReference type="EMBL" id="CAJNYD010003000">
    <property type="protein sequence ID" value="CAF3469243.1"/>
    <property type="molecule type" value="Genomic_DNA"/>
</dbReference>
<dbReference type="Proteomes" id="UP000663833">
    <property type="component" value="Unassembled WGS sequence"/>
</dbReference>
<reference evidence="3" key="1">
    <citation type="submission" date="2021-02" db="EMBL/GenBank/DDBJ databases">
        <authorList>
            <person name="Nowell W R."/>
        </authorList>
    </citation>
    <scope>NUCLEOTIDE SEQUENCE</scope>
</reference>
<dbReference type="EMBL" id="CAJNYT010005312">
    <property type="protein sequence ID" value="CAF3728802.1"/>
    <property type="molecule type" value="Genomic_DNA"/>
</dbReference>
<dbReference type="EMBL" id="CAJOBP010000617">
    <property type="protein sequence ID" value="CAF4200963.1"/>
    <property type="molecule type" value="Genomic_DNA"/>
</dbReference>
<accession>A0A818BLD5</accession>
<proteinExistence type="predicted"/>
<dbReference type="EMBL" id="CAJOBO010000630">
    <property type="protein sequence ID" value="CAF4261942.1"/>
    <property type="molecule type" value="Genomic_DNA"/>
</dbReference>
<evidence type="ECO:0000313" key="11">
    <source>
        <dbReference type="EMBL" id="CAF4610152.1"/>
    </source>
</evidence>
<comment type="caution">
    <text evidence="3">The sequence shown here is derived from an EMBL/GenBank/DDBJ whole genome shotgun (WGS) entry which is preliminary data.</text>
</comment>
<dbReference type="EMBL" id="CAJNYV010000246">
    <property type="protein sequence ID" value="CAF3352789.1"/>
    <property type="molecule type" value="Genomic_DNA"/>
</dbReference>
<evidence type="ECO:0000313" key="8">
    <source>
        <dbReference type="EMBL" id="CAF4261942.1"/>
    </source>
</evidence>
<protein>
    <submittedName>
        <fullName evidence="3">Uncharacterized protein</fullName>
    </submittedName>
</protein>
<dbReference type="EMBL" id="CAJOBR010000978">
    <property type="protein sequence ID" value="CAF4566216.1"/>
    <property type="molecule type" value="Genomic_DNA"/>
</dbReference>
<evidence type="ECO:0000313" key="5">
    <source>
        <dbReference type="EMBL" id="CAF3604504.1"/>
    </source>
</evidence>
<keyword evidence="13" id="KW-1185">Reference proteome</keyword>
<dbReference type="Proteomes" id="UP000663862">
    <property type="component" value="Unassembled WGS sequence"/>
</dbReference>
<evidence type="ECO:0000313" key="2">
    <source>
        <dbReference type="EMBL" id="CAF3352789.1"/>
    </source>
</evidence>
<dbReference type="Proteomes" id="UP000663865">
    <property type="component" value="Unassembled WGS sequence"/>
</dbReference>
<organism evidence="3 12">
    <name type="scientific">Rotaria socialis</name>
    <dbReference type="NCBI Taxonomy" id="392032"/>
    <lineage>
        <taxon>Eukaryota</taxon>
        <taxon>Metazoa</taxon>
        <taxon>Spiralia</taxon>
        <taxon>Gnathifera</taxon>
        <taxon>Rotifera</taxon>
        <taxon>Eurotatoria</taxon>
        <taxon>Bdelloidea</taxon>
        <taxon>Philodinida</taxon>
        <taxon>Philodinidae</taxon>
        <taxon>Rotaria</taxon>
    </lineage>
</organism>
<evidence type="ECO:0000313" key="4">
    <source>
        <dbReference type="EMBL" id="CAF3469243.1"/>
    </source>
</evidence>
<dbReference type="Proteomes" id="UP000663872">
    <property type="component" value="Unassembled WGS sequence"/>
</dbReference>
<dbReference type="Proteomes" id="UP000663869">
    <property type="component" value="Unassembled WGS sequence"/>
</dbReference>
<evidence type="ECO:0000313" key="3">
    <source>
        <dbReference type="EMBL" id="CAF3419852.1"/>
    </source>
</evidence>
<evidence type="ECO:0000313" key="10">
    <source>
        <dbReference type="EMBL" id="CAF4566216.1"/>
    </source>
</evidence>
<dbReference type="EMBL" id="CAJNXB010005330">
    <property type="protein sequence ID" value="CAF3419852.1"/>
    <property type="molecule type" value="Genomic_DNA"/>
</dbReference>
<dbReference type="Proteomes" id="UP000663851">
    <property type="component" value="Unassembled WGS sequence"/>
</dbReference>
<evidence type="ECO:0000313" key="6">
    <source>
        <dbReference type="EMBL" id="CAF3728802.1"/>
    </source>
</evidence>